<organism evidence="8 9">
    <name type="scientific">Drosophila pseudoobscura pseudoobscura</name>
    <name type="common">Fruit fly</name>
    <dbReference type="NCBI Taxonomy" id="46245"/>
    <lineage>
        <taxon>Eukaryota</taxon>
        <taxon>Metazoa</taxon>
        <taxon>Ecdysozoa</taxon>
        <taxon>Arthropoda</taxon>
        <taxon>Hexapoda</taxon>
        <taxon>Insecta</taxon>
        <taxon>Pterygota</taxon>
        <taxon>Neoptera</taxon>
        <taxon>Endopterygota</taxon>
        <taxon>Diptera</taxon>
        <taxon>Brachycera</taxon>
        <taxon>Muscomorpha</taxon>
        <taxon>Ephydroidea</taxon>
        <taxon>Drosophilidae</taxon>
        <taxon>Drosophila</taxon>
        <taxon>Sophophora</taxon>
    </lineage>
</organism>
<feature type="transmembrane region" description="Helical" evidence="7">
    <location>
        <begin position="147"/>
        <end position="165"/>
    </location>
</feature>
<dbReference type="Proteomes" id="UP000001819">
    <property type="component" value="Chromosome X"/>
</dbReference>
<dbReference type="GO" id="GO:1901858">
    <property type="term" value="P:regulation of mitochondrial DNA metabolic process"/>
    <property type="evidence" value="ECO:0007669"/>
    <property type="project" value="TreeGrafter"/>
</dbReference>
<feature type="transmembrane region" description="Helical" evidence="7">
    <location>
        <begin position="81"/>
        <end position="103"/>
    </location>
</feature>
<keyword evidence="3 7" id="KW-0812">Transmembrane</keyword>
<dbReference type="PANTHER" id="PTHR11266:SF17">
    <property type="entry name" value="PROTEIN MPV17"/>
    <property type="match status" value="1"/>
</dbReference>
<dbReference type="KEGG" id="dpo:6901904"/>
<evidence type="ECO:0000256" key="2">
    <source>
        <dbReference type="ARBA" id="ARBA00006824"/>
    </source>
</evidence>
<protein>
    <recommendedName>
        <fullName evidence="6">Mitochondrial inner membrane protein Mpv17</fullName>
    </recommendedName>
</protein>
<dbReference type="GO" id="GO:0015267">
    <property type="term" value="F:channel activity"/>
    <property type="evidence" value="ECO:0007669"/>
    <property type="project" value="TreeGrafter"/>
</dbReference>
<dbReference type="AlphaFoldDB" id="A0A6I8UZB5"/>
<proteinExistence type="inferred from homology"/>
<dbReference type="InterPro" id="IPR007248">
    <property type="entry name" value="Mpv17_PMP22"/>
</dbReference>
<keyword evidence="4 7" id="KW-1133">Transmembrane helix</keyword>
<evidence type="ECO:0000256" key="3">
    <source>
        <dbReference type="ARBA" id="ARBA00022692"/>
    </source>
</evidence>
<name>A0A6I8UZB5_DROPS</name>
<evidence type="ECO:0000256" key="1">
    <source>
        <dbReference type="ARBA" id="ARBA00004141"/>
    </source>
</evidence>
<reference evidence="9" key="1">
    <citation type="submission" date="2025-08" db="UniProtKB">
        <authorList>
            <consortium name="RefSeq"/>
        </authorList>
    </citation>
    <scope>IDENTIFICATION</scope>
    <source>
        <strain evidence="9">MV-25-SWS-2005</strain>
        <tissue evidence="9">Whole body</tissue>
    </source>
</reference>
<evidence type="ECO:0000256" key="6">
    <source>
        <dbReference type="ARBA" id="ARBA00049743"/>
    </source>
</evidence>
<gene>
    <name evidence="9" type="primary">Mpv17</name>
</gene>
<sequence>MALRGYLREGLNVAAIMGAGDSIAQLFIEKKSLEQWDTGRTARFSALGLLFVGPILRKWYLTLETLVSKDQPSLTRGIKKMVIDQTVFAPTFTLAMSFMVPFVNGEDTEKIKTRIRNSYFSIMLKNYMLWPAAQFVNFTFVPLPYQVMYAQFIAIIWNCYISLILNK</sequence>
<evidence type="ECO:0000256" key="7">
    <source>
        <dbReference type="RuleBase" id="RU363053"/>
    </source>
</evidence>
<comment type="subcellular location">
    <subcellularLocation>
        <location evidence="1">Membrane</location>
        <topology evidence="1">Multi-pass membrane protein</topology>
    </subcellularLocation>
</comment>
<dbReference type="FunCoup" id="A0A6I8UZB5">
    <property type="interactions" value="410"/>
</dbReference>
<dbReference type="Bgee" id="FBgn0244219">
    <property type="expression patterns" value="Expressed in female reproductive system and 3 other cell types or tissues"/>
</dbReference>
<dbReference type="Pfam" id="PF04117">
    <property type="entry name" value="Mpv17_PMP22"/>
    <property type="match status" value="1"/>
</dbReference>
<dbReference type="RefSeq" id="XP_002133439.3">
    <property type="nucleotide sequence ID" value="XM_002133403.3"/>
</dbReference>
<evidence type="ECO:0000256" key="5">
    <source>
        <dbReference type="ARBA" id="ARBA00023136"/>
    </source>
</evidence>
<dbReference type="PANTHER" id="PTHR11266">
    <property type="entry name" value="PEROXISOMAL MEMBRANE PROTEIN 2, PXMP2 MPV17"/>
    <property type="match status" value="1"/>
</dbReference>
<evidence type="ECO:0000313" key="8">
    <source>
        <dbReference type="Proteomes" id="UP000001819"/>
    </source>
</evidence>
<dbReference type="GO" id="GO:0016020">
    <property type="term" value="C:membrane"/>
    <property type="evidence" value="ECO:0007669"/>
    <property type="project" value="UniProtKB-SubCell"/>
</dbReference>
<dbReference type="GO" id="GO:0005739">
    <property type="term" value="C:mitochondrion"/>
    <property type="evidence" value="ECO:0007669"/>
    <property type="project" value="TreeGrafter"/>
</dbReference>
<accession>A0A6I8UZB5</accession>
<evidence type="ECO:0000256" key="4">
    <source>
        <dbReference type="ARBA" id="ARBA00022989"/>
    </source>
</evidence>
<dbReference type="InParanoid" id="A0A6I8UZB5"/>
<keyword evidence="5 7" id="KW-0472">Membrane</keyword>
<comment type="similarity">
    <text evidence="2 7">Belongs to the peroxisomal membrane protein PXMP2/4 family.</text>
</comment>
<dbReference type="ExpressionAtlas" id="A0A6I8UZB5">
    <property type="expression patterns" value="baseline"/>
</dbReference>
<evidence type="ECO:0000313" key="9">
    <source>
        <dbReference type="RefSeq" id="XP_002133439.3"/>
    </source>
</evidence>
<feature type="transmembrane region" description="Helical" evidence="7">
    <location>
        <begin position="124"/>
        <end position="141"/>
    </location>
</feature>
<dbReference type="OMA" id="WYQSKLA"/>
<keyword evidence="8" id="KW-1185">Reference proteome</keyword>